<reference evidence="2 3" key="1">
    <citation type="submission" date="2017-06" db="EMBL/GenBank/DDBJ databases">
        <title>Ant-infecting Ophiocordyceps genomes reveal a high diversity of potential behavioral manipulation genes and a possible major role for enterotoxins.</title>
        <authorList>
            <person name="De Bekker C."/>
            <person name="Evans H.C."/>
            <person name="Brachmann A."/>
            <person name="Hughes D.P."/>
        </authorList>
    </citation>
    <scope>NUCLEOTIDE SEQUENCE [LARGE SCALE GENOMIC DNA]</scope>
    <source>
        <strain evidence="2 3">Map16</strain>
    </source>
</reference>
<dbReference type="InterPro" id="IPR002815">
    <property type="entry name" value="Spo11/TopoVI_A"/>
</dbReference>
<gene>
    <name evidence="2" type="ORF">CDD80_356</name>
</gene>
<feature type="domain" description="Topoisomerase 6 subunit A/Spo11 TOPRIM" evidence="1">
    <location>
        <begin position="2"/>
        <end position="124"/>
    </location>
</feature>
<name>A0A2C5ZKX9_9HYPO</name>
<dbReference type="PANTHER" id="PTHR10848">
    <property type="entry name" value="MEIOTIC RECOMBINATION PROTEIN SPO11"/>
    <property type="match status" value="1"/>
</dbReference>
<dbReference type="GO" id="GO:0003677">
    <property type="term" value="F:DNA binding"/>
    <property type="evidence" value="ECO:0007669"/>
    <property type="project" value="InterPro"/>
</dbReference>
<dbReference type="GO" id="GO:0000228">
    <property type="term" value="C:nuclear chromosome"/>
    <property type="evidence" value="ECO:0007669"/>
    <property type="project" value="TreeGrafter"/>
</dbReference>
<dbReference type="AlphaFoldDB" id="A0A2C5ZKX9"/>
<dbReference type="EMBL" id="NJES01000011">
    <property type="protein sequence ID" value="PHH80676.1"/>
    <property type="molecule type" value="Genomic_DNA"/>
</dbReference>
<keyword evidence="3" id="KW-1185">Reference proteome</keyword>
<comment type="caution">
    <text evidence="2">The sequence shown here is derived from an EMBL/GenBank/DDBJ whole genome shotgun (WGS) entry which is preliminary data.</text>
</comment>
<dbReference type="SUPFAM" id="SSF56726">
    <property type="entry name" value="DNA topoisomerase IV, alpha subunit"/>
    <property type="match status" value="1"/>
</dbReference>
<dbReference type="GO" id="GO:0007131">
    <property type="term" value="P:reciprocal meiotic recombination"/>
    <property type="evidence" value="ECO:0007669"/>
    <property type="project" value="TreeGrafter"/>
</dbReference>
<dbReference type="GO" id="GO:0003918">
    <property type="term" value="F:DNA topoisomerase type II (double strand cut, ATP-hydrolyzing) activity"/>
    <property type="evidence" value="ECO:0007669"/>
    <property type="project" value="InterPro"/>
</dbReference>
<dbReference type="OrthoDB" id="5377392at2759"/>
<dbReference type="STRING" id="2004952.A0A2C5ZKX9"/>
<dbReference type="GO" id="GO:0000706">
    <property type="term" value="P:meiotic DNA double-strand break processing"/>
    <property type="evidence" value="ECO:0007669"/>
    <property type="project" value="TreeGrafter"/>
</dbReference>
<accession>A0A2C5ZKX9</accession>
<dbReference type="GO" id="GO:0042138">
    <property type="term" value="P:meiotic DNA double-strand break formation"/>
    <property type="evidence" value="ECO:0007669"/>
    <property type="project" value="TreeGrafter"/>
</dbReference>
<evidence type="ECO:0000259" key="1">
    <source>
        <dbReference type="Pfam" id="PF21180"/>
    </source>
</evidence>
<dbReference type="Gene3D" id="3.40.1360.10">
    <property type="match status" value="1"/>
</dbReference>
<organism evidence="2 3">
    <name type="scientific">Ophiocordyceps camponoti-rufipedis</name>
    <dbReference type="NCBI Taxonomy" id="2004952"/>
    <lineage>
        <taxon>Eukaryota</taxon>
        <taxon>Fungi</taxon>
        <taxon>Dikarya</taxon>
        <taxon>Ascomycota</taxon>
        <taxon>Pezizomycotina</taxon>
        <taxon>Sordariomycetes</taxon>
        <taxon>Hypocreomycetidae</taxon>
        <taxon>Hypocreales</taxon>
        <taxon>Ophiocordycipitaceae</taxon>
        <taxon>Ophiocordyceps</taxon>
    </lineage>
</organism>
<sequence>MLLTDLDPDGLNIVRCYRFGADSLANDTTTHNNGIHWLGIKTHHVQAAASTTQSQQHRTSISSTTCRDPVSLLSARDRKLARHTLARIAARCPEADTIAEQLRLQTQTMLMMNVKAEMQWLDDAGDLTDWLDEQLVDAMYN</sequence>
<protein>
    <recommendedName>
        <fullName evidence="1">Topoisomerase 6 subunit A/Spo11 TOPRIM domain-containing protein</fullName>
    </recommendedName>
</protein>
<dbReference type="InterPro" id="IPR034136">
    <property type="entry name" value="TOPRIM_Topo6A/Spo11"/>
</dbReference>
<evidence type="ECO:0000313" key="3">
    <source>
        <dbReference type="Proteomes" id="UP000226431"/>
    </source>
</evidence>
<evidence type="ECO:0000313" key="2">
    <source>
        <dbReference type="EMBL" id="PHH80676.1"/>
    </source>
</evidence>
<dbReference type="PANTHER" id="PTHR10848:SF0">
    <property type="entry name" value="MEIOTIC RECOMBINATION PROTEIN SPO11"/>
    <property type="match status" value="1"/>
</dbReference>
<proteinExistence type="predicted"/>
<dbReference type="Proteomes" id="UP000226431">
    <property type="component" value="Unassembled WGS sequence"/>
</dbReference>
<dbReference type="InterPro" id="IPR036078">
    <property type="entry name" value="Spo11/TopoVI_A_sf"/>
</dbReference>
<dbReference type="Pfam" id="PF21180">
    <property type="entry name" value="TOP6A-Spo11_Toprim"/>
    <property type="match status" value="1"/>
</dbReference>